<dbReference type="Gene3D" id="1.25.40.20">
    <property type="entry name" value="Ankyrin repeat-containing domain"/>
    <property type="match status" value="1"/>
</dbReference>
<dbReference type="SMART" id="SM00248">
    <property type="entry name" value="ANK"/>
    <property type="match status" value="2"/>
</dbReference>
<name>A0AAD4MF75_9BILA</name>
<gene>
    <name evidence="3" type="ORF">DdX_21757</name>
</gene>
<dbReference type="Pfam" id="PF12796">
    <property type="entry name" value="Ank_2"/>
    <property type="match status" value="1"/>
</dbReference>
<organism evidence="3 4">
    <name type="scientific">Ditylenchus destructor</name>
    <dbReference type="NCBI Taxonomy" id="166010"/>
    <lineage>
        <taxon>Eukaryota</taxon>
        <taxon>Metazoa</taxon>
        <taxon>Ecdysozoa</taxon>
        <taxon>Nematoda</taxon>
        <taxon>Chromadorea</taxon>
        <taxon>Rhabditida</taxon>
        <taxon>Tylenchina</taxon>
        <taxon>Tylenchomorpha</taxon>
        <taxon>Sphaerularioidea</taxon>
        <taxon>Anguinidae</taxon>
        <taxon>Anguininae</taxon>
        <taxon>Ditylenchus</taxon>
    </lineage>
</organism>
<dbReference type="Proteomes" id="UP001201812">
    <property type="component" value="Unassembled WGS sequence"/>
</dbReference>
<dbReference type="PANTHER" id="PTHR24171">
    <property type="entry name" value="ANKYRIN REPEAT DOMAIN-CONTAINING PROTEIN 39-RELATED"/>
    <property type="match status" value="1"/>
</dbReference>
<keyword evidence="4" id="KW-1185">Reference proteome</keyword>
<reference evidence="3" key="1">
    <citation type="submission" date="2022-01" db="EMBL/GenBank/DDBJ databases">
        <title>Genome Sequence Resource for Two Populations of Ditylenchus destructor, the Migratory Endoparasitic Phytonematode.</title>
        <authorList>
            <person name="Zhang H."/>
            <person name="Lin R."/>
            <person name="Xie B."/>
        </authorList>
    </citation>
    <scope>NUCLEOTIDE SEQUENCE</scope>
    <source>
        <strain evidence="3">BazhouSP</strain>
    </source>
</reference>
<protein>
    <submittedName>
        <fullName evidence="3">Ankyrin repeats (3 copies) domain-containing protein</fullName>
    </submittedName>
</protein>
<dbReference type="AlphaFoldDB" id="A0AAD4MF75"/>
<evidence type="ECO:0000256" key="1">
    <source>
        <dbReference type="ARBA" id="ARBA00022737"/>
    </source>
</evidence>
<evidence type="ECO:0000313" key="3">
    <source>
        <dbReference type="EMBL" id="KAI1691626.1"/>
    </source>
</evidence>
<sequence>MEAAKNEEWDEMLEIANKGVNVDIEDEDDQSPLSYAANYSDATVVEKLIKVGVENIVKKRIASGDKGDKEQMKTDVAKNLVNKRNLPILNAVSKGNKGIFDILVKYGADPKKVTTLLHYTAPQCNKELAHILIDKYGLNVNETQDYQETPLHKAAYYIGLAGNSCRCFLCRPFLSVINNFLGSVYTI</sequence>
<dbReference type="InterPro" id="IPR002110">
    <property type="entry name" value="Ankyrin_rpt"/>
</dbReference>
<dbReference type="EMBL" id="JAKKPZ010000896">
    <property type="protein sequence ID" value="KAI1691626.1"/>
    <property type="molecule type" value="Genomic_DNA"/>
</dbReference>
<evidence type="ECO:0000313" key="4">
    <source>
        <dbReference type="Proteomes" id="UP001201812"/>
    </source>
</evidence>
<keyword evidence="1" id="KW-0677">Repeat</keyword>
<dbReference type="InterPro" id="IPR036770">
    <property type="entry name" value="Ankyrin_rpt-contain_sf"/>
</dbReference>
<keyword evidence="2" id="KW-0040">ANK repeat</keyword>
<evidence type="ECO:0000256" key="2">
    <source>
        <dbReference type="ARBA" id="ARBA00023043"/>
    </source>
</evidence>
<accession>A0AAD4MF75</accession>
<dbReference type="SUPFAM" id="SSF48403">
    <property type="entry name" value="Ankyrin repeat"/>
    <property type="match status" value="1"/>
</dbReference>
<comment type="caution">
    <text evidence="3">The sequence shown here is derived from an EMBL/GenBank/DDBJ whole genome shotgun (WGS) entry which is preliminary data.</text>
</comment>
<proteinExistence type="predicted"/>